<evidence type="ECO:0000313" key="2">
    <source>
        <dbReference type="EMBL" id="KDR75931.1"/>
    </source>
</evidence>
<evidence type="ECO:0000256" key="1">
    <source>
        <dbReference type="SAM" id="MobiDB-lite"/>
    </source>
</evidence>
<protein>
    <submittedName>
        <fullName evidence="2">Uncharacterized protein</fullName>
    </submittedName>
</protein>
<organism evidence="2 3">
    <name type="scientific">Galerina marginata (strain CBS 339.88)</name>
    <dbReference type="NCBI Taxonomy" id="685588"/>
    <lineage>
        <taxon>Eukaryota</taxon>
        <taxon>Fungi</taxon>
        <taxon>Dikarya</taxon>
        <taxon>Basidiomycota</taxon>
        <taxon>Agaricomycotina</taxon>
        <taxon>Agaricomycetes</taxon>
        <taxon>Agaricomycetidae</taxon>
        <taxon>Agaricales</taxon>
        <taxon>Agaricineae</taxon>
        <taxon>Strophariaceae</taxon>
        <taxon>Galerina</taxon>
    </lineage>
</organism>
<dbReference type="EMBL" id="KL142380">
    <property type="protein sequence ID" value="KDR75931.1"/>
    <property type="molecule type" value="Genomic_DNA"/>
</dbReference>
<feature type="non-terminal residue" evidence="2">
    <location>
        <position position="595"/>
    </location>
</feature>
<feature type="compositionally biased region" description="Polar residues" evidence="1">
    <location>
        <begin position="462"/>
        <end position="476"/>
    </location>
</feature>
<dbReference type="Proteomes" id="UP000027222">
    <property type="component" value="Unassembled WGS sequence"/>
</dbReference>
<name>A0A067SYK1_GALM3</name>
<feature type="region of interest" description="Disordered" evidence="1">
    <location>
        <begin position="149"/>
        <end position="179"/>
    </location>
</feature>
<accession>A0A067SYK1</accession>
<keyword evidence="3" id="KW-1185">Reference proteome</keyword>
<feature type="compositionally biased region" description="Low complexity" evidence="1">
    <location>
        <begin position="20"/>
        <end position="30"/>
    </location>
</feature>
<proteinExistence type="predicted"/>
<evidence type="ECO:0000313" key="3">
    <source>
        <dbReference type="Proteomes" id="UP000027222"/>
    </source>
</evidence>
<dbReference type="AlphaFoldDB" id="A0A067SYK1"/>
<feature type="region of interest" description="Disordered" evidence="1">
    <location>
        <begin position="1"/>
        <end position="101"/>
    </location>
</feature>
<gene>
    <name evidence="2" type="ORF">GALMADRAFT_248739</name>
</gene>
<dbReference type="HOGENOM" id="CLU_459002_0_0_1"/>
<feature type="region of interest" description="Disordered" evidence="1">
    <location>
        <begin position="451"/>
        <end position="549"/>
    </location>
</feature>
<sequence length="595" mass="65266">MNSQFMDSDSDSDEIPQARPSSSTTPPSTTFNSDPISPPELYGSAFNTAVLWPDYGGSHADRPGKSPRNQRYSSELSGRHMSFLNPAPANPGSMDSKVSQKPAFAVPARRFSSIQNSPCKQAHLGVNTKSHRDFNSATYQDPFVITSRNSTVELPESESRRAHIDRTTGNRDFDSNDDWSLASASGSTTLTTDTHGDSDGVPESLCDIAAFDFPEPPPMGSPTIRRMRSAPWFMAEDGPSRSLTGHHCRSRLTEDNLTQSRRHSCSPDIEINSSVLATRWTESGNLVEAGKPRVPYKPSIGRSELKKLDLALSEEMTNGLDTSMPDPAALNRHRSKELTTVTHASAPNLLWANARRDLGRSSTSILRTFPADDNSRVKAREGFPQTEAQDSHSFGPLPRIIRKVASMKSDMQKASIPSYHMPGSARRAIPKARSFRSILQSSDAKACPFKTNRIDPPAHQNIWPQANASRNPNRQTDPGPYLNGKRRQVWHQHLSGPLTGSGVSYKGQESPDAFDDSRRGLARPFVYRSTDKNASQKKSSVEDQAIGSKSFIDITPVQGTRSTGGAKRERVKDLIARASNGILGWGKRRIKSSAA</sequence>
<feature type="compositionally biased region" description="Basic and acidic residues" evidence="1">
    <location>
        <begin position="157"/>
        <end position="174"/>
    </location>
</feature>
<dbReference type="OrthoDB" id="2943593at2759"/>
<feature type="compositionally biased region" description="Polar residues" evidence="1">
    <location>
        <begin position="67"/>
        <end position="76"/>
    </location>
</feature>
<reference evidence="3" key="1">
    <citation type="journal article" date="2014" name="Proc. Natl. Acad. Sci. U.S.A.">
        <title>Extensive sampling of basidiomycete genomes demonstrates inadequacy of the white-rot/brown-rot paradigm for wood decay fungi.</title>
        <authorList>
            <person name="Riley R."/>
            <person name="Salamov A.A."/>
            <person name="Brown D.W."/>
            <person name="Nagy L.G."/>
            <person name="Floudas D."/>
            <person name="Held B.W."/>
            <person name="Levasseur A."/>
            <person name="Lombard V."/>
            <person name="Morin E."/>
            <person name="Otillar R."/>
            <person name="Lindquist E.A."/>
            <person name="Sun H."/>
            <person name="LaButti K.M."/>
            <person name="Schmutz J."/>
            <person name="Jabbour D."/>
            <person name="Luo H."/>
            <person name="Baker S.E."/>
            <person name="Pisabarro A.G."/>
            <person name="Walton J.D."/>
            <person name="Blanchette R.A."/>
            <person name="Henrissat B."/>
            <person name="Martin F."/>
            <person name="Cullen D."/>
            <person name="Hibbett D.S."/>
            <person name="Grigoriev I.V."/>
        </authorList>
    </citation>
    <scope>NUCLEOTIDE SEQUENCE [LARGE SCALE GENOMIC DNA]</scope>
    <source>
        <strain evidence="3">CBS 339.88</strain>
    </source>
</reference>